<accession>F8SJ59</accession>
<name>F8SJ59_BPPA3</name>
<proteinExistence type="predicted"/>
<dbReference type="EMBL" id="HQ630627">
    <property type="protein sequence ID" value="AEH03639.1"/>
    <property type="molecule type" value="Genomic_DNA"/>
</dbReference>
<reference evidence="1 2" key="1">
    <citation type="journal article" date="2011" name="Microbiology">
        <title>The Pseudomonas aeruginosa generalized transducing phage phiPA3 is a new member of the phiKZ-like group of 'jumbo' phages, and infects model laboratory strains and clinical isolates from cystic fibrosis patients.</title>
        <authorList>
            <person name="Monson R."/>
            <person name="Foulds I."/>
            <person name="Foweraker J."/>
            <person name="Welch M."/>
            <person name="Salmond G.P."/>
        </authorList>
    </citation>
    <scope>NUCLEOTIDE SEQUENCE [LARGE SCALE GENOMIC DNA]</scope>
</reference>
<gene>
    <name evidence="1" type="primary">216</name>
</gene>
<evidence type="ECO:0000313" key="1">
    <source>
        <dbReference type="EMBL" id="AEH03639.1"/>
    </source>
</evidence>
<dbReference type="RefSeq" id="YP_009217295.1">
    <property type="nucleotide sequence ID" value="NC_028999.1"/>
</dbReference>
<dbReference type="GeneID" id="26643744"/>
<evidence type="ECO:0000313" key="2">
    <source>
        <dbReference type="Proteomes" id="UP000008388"/>
    </source>
</evidence>
<dbReference type="KEGG" id="vg:26643744"/>
<dbReference type="Proteomes" id="UP000008388">
    <property type="component" value="Segment"/>
</dbReference>
<keyword evidence="2" id="KW-1185">Reference proteome</keyword>
<protein>
    <submittedName>
        <fullName evidence="1">Uncharacterized protein 216</fullName>
    </submittedName>
</protein>
<organism evidence="1 2">
    <name type="scientific">Pseudomonas phage PhiPA3</name>
    <name type="common">Pseudomonas aeruginosa phage PhiPA3</name>
    <dbReference type="NCBI Taxonomy" id="998086"/>
    <lineage>
        <taxon>Viruses</taxon>
        <taxon>Duplodnaviria</taxon>
        <taxon>Heunggongvirae</taxon>
        <taxon>Uroviricota</taxon>
        <taxon>Caudoviricetes</taxon>
        <taxon>Chimalliviridae</taxon>
        <taxon>Miltoncavirus</taxon>
        <taxon>Miltoncavirus PhiPA3</taxon>
    </lineage>
</organism>
<sequence>MIQACRAVFDKEALKKSITNKLTKEDVKQLALQRLSREETAQLAAKAHGHASFEQLIEQWNTSLLGRPEALEHQARSVILRNCPDARASDSFEQFTLRALVSDTLLAEQTMKNMLKKKSYVLTAVKYRLPGITKSEANLMVELLVQLSKTYRGN</sequence>
<organismHost>
    <name type="scientific">Pseudomonas aeruginosa</name>
    <dbReference type="NCBI Taxonomy" id="287"/>
</organismHost>